<dbReference type="InterPro" id="IPR041698">
    <property type="entry name" value="Methyltransf_25"/>
</dbReference>
<keyword evidence="2" id="KW-0808">Transferase</keyword>
<dbReference type="Proteomes" id="UP000799757">
    <property type="component" value="Unassembled WGS sequence"/>
</dbReference>
<sequence>MAQETPLYDRPDFFDAYLTLPRQQKGHDGAPEWPTLREMIGAINNQEVLDLGCGLGWYSRHAVESGASTVDASDISSKMIQRAKDMTPEGLQSRINYDVSDLNDLVLKTSTYDLVYSSLTFHYLPNESFTRLLKEIYTSLKPGGRFVFSVEHPIYTSPSNPSLEKLADGREVWPLNNYAEEGLRETNWLGGVKKYHRTVTTYLKGLMDAGFVIRDFVEWMAKREDVEKNPQWIAERHRPMFLLVKVEKL</sequence>
<evidence type="ECO:0000259" key="3">
    <source>
        <dbReference type="Pfam" id="PF13649"/>
    </source>
</evidence>
<dbReference type="PANTHER" id="PTHR43861">
    <property type="entry name" value="TRANS-ACONITATE 2-METHYLTRANSFERASE-RELATED"/>
    <property type="match status" value="1"/>
</dbReference>
<reference evidence="4" key="1">
    <citation type="journal article" date="2020" name="Stud. Mycol.">
        <title>101 Dothideomycetes genomes: a test case for predicting lifestyles and emergence of pathogens.</title>
        <authorList>
            <person name="Haridas S."/>
            <person name="Albert R."/>
            <person name="Binder M."/>
            <person name="Bloem J."/>
            <person name="Labutti K."/>
            <person name="Salamov A."/>
            <person name="Andreopoulos B."/>
            <person name="Baker S."/>
            <person name="Barry K."/>
            <person name="Bills G."/>
            <person name="Bluhm B."/>
            <person name="Cannon C."/>
            <person name="Castanera R."/>
            <person name="Culley D."/>
            <person name="Daum C."/>
            <person name="Ezra D."/>
            <person name="Gonzalez J."/>
            <person name="Henrissat B."/>
            <person name="Kuo A."/>
            <person name="Liang C."/>
            <person name="Lipzen A."/>
            <person name="Lutzoni F."/>
            <person name="Magnuson J."/>
            <person name="Mondo S."/>
            <person name="Nolan M."/>
            <person name="Ohm R."/>
            <person name="Pangilinan J."/>
            <person name="Park H.-J."/>
            <person name="Ramirez L."/>
            <person name="Alfaro M."/>
            <person name="Sun H."/>
            <person name="Tritt A."/>
            <person name="Yoshinaga Y."/>
            <person name="Zwiers L.-H."/>
            <person name="Turgeon B."/>
            <person name="Goodwin S."/>
            <person name="Spatafora J."/>
            <person name="Crous P."/>
            <person name="Grigoriev I."/>
        </authorList>
    </citation>
    <scope>NUCLEOTIDE SEQUENCE</scope>
    <source>
        <strain evidence="4">CBS 109.77</strain>
    </source>
</reference>
<dbReference type="GO" id="GO:0008168">
    <property type="term" value="F:methyltransferase activity"/>
    <property type="evidence" value="ECO:0007669"/>
    <property type="project" value="UniProtKB-KW"/>
</dbReference>
<dbReference type="OrthoDB" id="66144at2759"/>
<dbReference type="Gene3D" id="3.40.50.150">
    <property type="entry name" value="Vaccinia Virus protein VP39"/>
    <property type="match status" value="1"/>
</dbReference>
<dbReference type="AlphaFoldDB" id="A0A6A6XB24"/>
<dbReference type="Pfam" id="PF13649">
    <property type="entry name" value="Methyltransf_25"/>
    <property type="match status" value="1"/>
</dbReference>
<evidence type="ECO:0000256" key="2">
    <source>
        <dbReference type="ARBA" id="ARBA00022679"/>
    </source>
</evidence>
<dbReference type="EMBL" id="MU001949">
    <property type="protein sequence ID" value="KAF2792927.1"/>
    <property type="molecule type" value="Genomic_DNA"/>
</dbReference>
<evidence type="ECO:0000256" key="1">
    <source>
        <dbReference type="ARBA" id="ARBA00022603"/>
    </source>
</evidence>
<evidence type="ECO:0000313" key="5">
    <source>
        <dbReference type="Proteomes" id="UP000799757"/>
    </source>
</evidence>
<dbReference type="InterPro" id="IPR029063">
    <property type="entry name" value="SAM-dependent_MTases_sf"/>
</dbReference>
<dbReference type="CDD" id="cd02440">
    <property type="entry name" value="AdoMet_MTases"/>
    <property type="match status" value="1"/>
</dbReference>
<keyword evidence="1 4" id="KW-0489">Methyltransferase</keyword>
<proteinExistence type="predicted"/>
<feature type="domain" description="Methyltransferase" evidence="3">
    <location>
        <begin position="48"/>
        <end position="144"/>
    </location>
</feature>
<name>A0A6A6XB24_9PLEO</name>
<evidence type="ECO:0000313" key="4">
    <source>
        <dbReference type="EMBL" id="KAF2792927.1"/>
    </source>
</evidence>
<dbReference type="GO" id="GO:0032259">
    <property type="term" value="P:methylation"/>
    <property type="evidence" value="ECO:0007669"/>
    <property type="project" value="UniProtKB-KW"/>
</dbReference>
<keyword evidence="5" id="KW-1185">Reference proteome</keyword>
<protein>
    <submittedName>
        <fullName evidence="4">Methylase</fullName>
    </submittedName>
</protein>
<dbReference type="SUPFAM" id="SSF53335">
    <property type="entry name" value="S-adenosyl-L-methionine-dependent methyltransferases"/>
    <property type="match status" value="1"/>
</dbReference>
<organism evidence="4 5">
    <name type="scientific">Melanomma pulvis-pyrius CBS 109.77</name>
    <dbReference type="NCBI Taxonomy" id="1314802"/>
    <lineage>
        <taxon>Eukaryota</taxon>
        <taxon>Fungi</taxon>
        <taxon>Dikarya</taxon>
        <taxon>Ascomycota</taxon>
        <taxon>Pezizomycotina</taxon>
        <taxon>Dothideomycetes</taxon>
        <taxon>Pleosporomycetidae</taxon>
        <taxon>Pleosporales</taxon>
        <taxon>Melanommataceae</taxon>
        <taxon>Melanomma</taxon>
    </lineage>
</organism>
<gene>
    <name evidence="4" type="ORF">K505DRAFT_325823</name>
</gene>
<dbReference type="PANTHER" id="PTHR43861:SF1">
    <property type="entry name" value="TRANS-ACONITATE 2-METHYLTRANSFERASE"/>
    <property type="match status" value="1"/>
</dbReference>
<accession>A0A6A6XB24</accession>